<accession>A0A6I8VZK7</accession>
<sequence length="1035" mass="113672">NIHLHTEISISEKVDNSLCENGESDIITHPVSEQQNGLTLEDEDNATGKSNKENDAEKEFDVLPDKEEQTIVIGSEISESGHRFSGEQDVEIPVSSAPPKELDGLIELSDLTKISISEKVDNSLCENGESDIITHPVSEQQNGLTLEDEDNATGKSNKENDAEKEFDVLPDKDEQTIVIGSEISESGHRFSGEQDVEIPVSSALPKELDGVIELSELTKRSISEIVDNSLCENGESSIVTHPVSEQHNGPQKKLEDEDNASGKTKKENGAEKEFDVLPDKDEQTIVIGSEISESGHRFSGEQDVEIPVSSAPPKELDGVIELSELTKRSISEIVDNSLCENGESSIVTHPVSEQHNGPQKKLEDEDNASGKTKKENGAEKEFDVLPDKDEQTIVIGSEISESGHRFSGEQDVEIPVSSAPPKELDGVIELSELTKISISEKVDNSLCENGESDITTHPVSEQQNGLTLEDEDNANGKTNKDNGAEKEFDVLPDKDEQTIVIGSEISESKHHFPDDPTSNTISNLTKRSVTGIDNNALSENGERPNGLQINFKDDDTSDVQCKPDVNTGLILPESSAVVGSAGNPGIFVLSDAGASNHEVVSFQEQQNSSPLKEMTSITEKELVPNTQKEAVEELCIQKNSSILSNDCNNMEISDFLTNETIALEPFSETKQENVSPKSSTSDEAVKQISSHLAFLNSNDEPLIRTIDSLKEQASIEEGEIIVYNQMQLDETRESSAQSDSVVFGDVESEKFQIKDSNSEEESARAPLIRHYTIAGDDPRGMFRSVTLEDARDDIEIDDEISENIRKKMLAFSLSETDSDCIDPRNINQENFEINTAMADTLGTSTETESTIVSAATKIQAGARGFLTRRRIRRASAGTKSSTQETKASFGNAAISESFERLIEEEAAKKIQAAYRIHTRKLKGHNRKMQGISLESNLAARRQKLQRGDALRNDSTPDEDNIPLTNGGHTQKLPKSLRNKEKAGDGVKLKSSMELKWLTLRQNSMPVQIDCNILRVIPKHKKKRIKSAEYKKMASK</sequence>
<dbReference type="Gene3D" id="1.20.5.190">
    <property type="match status" value="1"/>
</dbReference>
<reference evidence="3" key="2">
    <citation type="submission" date="2025-08" db="UniProtKB">
        <authorList>
            <consortium name="RefSeq"/>
        </authorList>
    </citation>
    <scope>IDENTIFICATION</scope>
    <source>
        <strain evidence="3">MV-25-SWS-2005</strain>
        <tissue evidence="3">Whole body</tissue>
    </source>
</reference>
<feature type="compositionally biased region" description="Basic and acidic residues" evidence="1">
    <location>
        <begin position="264"/>
        <end position="283"/>
    </location>
</feature>
<reference evidence="2" key="1">
    <citation type="submission" date="2024-06" db="UniProtKB">
        <authorList>
            <consortium name="RefSeq"/>
        </authorList>
    </citation>
    <scope>NUCLEOTIDE SEQUENCE [LARGE SCALE GENOMIC DNA]</scope>
    <source>
        <strain evidence="2">MV2-25</strain>
    </source>
</reference>
<dbReference type="AlphaFoldDB" id="A0A6I8VZK7"/>
<evidence type="ECO:0000313" key="3">
    <source>
        <dbReference type="RefSeq" id="XP_033236530.1"/>
    </source>
</evidence>
<feature type="region of interest" description="Disordered" evidence="1">
    <location>
        <begin position="135"/>
        <end position="161"/>
    </location>
</feature>
<evidence type="ECO:0000256" key="1">
    <source>
        <dbReference type="SAM" id="MobiDB-lite"/>
    </source>
</evidence>
<dbReference type="Pfam" id="PF00612">
    <property type="entry name" value="IQ"/>
    <property type="match status" value="1"/>
</dbReference>
<keyword evidence="2" id="KW-1185">Reference proteome</keyword>
<feature type="region of interest" description="Disordered" evidence="1">
    <location>
        <begin position="943"/>
        <end position="984"/>
    </location>
</feature>
<feature type="region of interest" description="Disordered" evidence="1">
    <location>
        <begin position="28"/>
        <end position="58"/>
    </location>
</feature>
<organism evidence="2 3">
    <name type="scientific">Drosophila pseudoobscura pseudoobscura</name>
    <name type="common">Fruit fly</name>
    <dbReference type="NCBI Taxonomy" id="46245"/>
    <lineage>
        <taxon>Eukaryota</taxon>
        <taxon>Metazoa</taxon>
        <taxon>Ecdysozoa</taxon>
        <taxon>Arthropoda</taxon>
        <taxon>Hexapoda</taxon>
        <taxon>Insecta</taxon>
        <taxon>Pterygota</taxon>
        <taxon>Neoptera</taxon>
        <taxon>Endopterygota</taxon>
        <taxon>Diptera</taxon>
        <taxon>Brachycera</taxon>
        <taxon>Muscomorpha</taxon>
        <taxon>Ephydroidea</taxon>
        <taxon>Drosophilidae</taxon>
        <taxon>Drosophila</taxon>
        <taxon>Sophophora</taxon>
    </lineage>
</organism>
<feature type="non-terminal residue" evidence="3">
    <location>
        <position position="1"/>
    </location>
</feature>
<feature type="region of interest" description="Disordered" evidence="1">
    <location>
        <begin position="240"/>
        <end position="313"/>
    </location>
</feature>
<dbReference type="Proteomes" id="UP000001819">
    <property type="component" value="Chromosome 2"/>
</dbReference>
<proteinExistence type="predicted"/>
<protein>
    <submittedName>
        <fullName evidence="3">Uncharacterized protein</fullName>
    </submittedName>
</protein>
<dbReference type="PROSITE" id="PS50096">
    <property type="entry name" value="IQ"/>
    <property type="match status" value="1"/>
</dbReference>
<dbReference type="RefSeq" id="XP_033236530.1">
    <property type="nucleotide sequence ID" value="XM_033380639.1"/>
</dbReference>
<name>A0A6I8VZK7_DROPS</name>
<dbReference type="SMART" id="SM00015">
    <property type="entry name" value="IQ"/>
    <property type="match status" value="1"/>
</dbReference>
<evidence type="ECO:0000313" key="2">
    <source>
        <dbReference type="Proteomes" id="UP000001819"/>
    </source>
</evidence>
<gene>
    <name evidence="3" type="primary">LOC6897457</name>
</gene>
<dbReference type="InParanoid" id="A0A6I8VZK7"/>
<feature type="compositionally biased region" description="Polar residues" evidence="1">
    <location>
        <begin position="341"/>
        <end position="357"/>
    </location>
</feature>
<dbReference type="CDD" id="cd23767">
    <property type="entry name" value="IQCD"/>
    <property type="match status" value="1"/>
</dbReference>
<feature type="region of interest" description="Disordered" evidence="1">
    <location>
        <begin position="448"/>
        <end position="487"/>
    </location>
</feature>
<feature type="compositionally biased region" description="Polar residues" evidence="1">
    <location>
        <begin position="452"/>
        <end position="466"/>
    </location>
</feature>
<dbReference type="InterPro" id="IPR000048">
    <property type="entry name" value="IQ_motif_EF-hand-BS"/>
</dbReference>
<feature type="region of interest" description="Disordered" evidence="1">
    <location>
        <begin position="341"/>
        <end position="421"/>
    </location>
</feature>
<feature type="compositionally biased region" description="Basic and acidic residues" evidence="1">
    <location>
        <begin position="372"/>
        <end position="391"/>
    </location>
</feature>
<feature type="compositionally biased region" description="Basic and acidic residues" evidence="1">
    <location>
        <begin position="478"/>
        <end position="487"/>
    </location>
</feature>
<feature type="compositionally biased region" description="Polar residues" evidence="1">
    <location>
        <begin position="240"/>
        <end position="249"/>
    </location>
</feature>
<dbReference type="KEGG" id="dpo:6897457"/>